<keyword evidence="3" id="KW-1185">Reference proteome</keyword>
<comment type="caution">
    <text evidence="2">The sequence shown here is derived from an EMBL/GenBank/DDBJ whole genome shotgun (WGS) entry which is preliminary data.</text>
</comment>
<dbReference type="EMBL" id="JARBHB010000009">
    <property type="protein sequence ID" value="KAJ8875139.1"/>
    <property type="molecule type" value="Genomic_DNA"/>
</dbReference>
<protein>
    <submittedName>
        <fullName evidence="2">Uncharacterized protein</fullName>
    </submittedName>
</protein>
<reference evidence="2 3" key="1">
    <citation type="submission" date="2023-02" db="EMBL/GenBank/DDBJ databases">
        <title>LHISI_Scaffold_Assembly.</title>
        <authorList>
            <person name="Stuart O.P."/>
            <person name="Cleave R."/>
            <person name="Magrath M.J.L."/>
            <person name="Mikheyev A.S."/>
        </authorList>
    </citation>
    <scope>NUCLEOTIDE SEQUENCE [LARGE SCALE GENOMIC DNA]</scope>
    <source>
        <strain evidence="2">Daus_M_001</strain>
        <tissue evidence="2">Leg muscle</tissue>
    </source>
</reference>
<feature type="region of interest" description="Disordered" evidence="1">
    <location>
        <begin position="1"/>
        <end position="21"/>
    </location>
</feature>
<proteinExistence type="predicted"/>
<feature type="region of interest" description="Disordered" evidence="1">
    <location>
        <begin position="52"/>
        <end position="84"/>
    </location>
</feature>
<evidence type="ECO:0000313" key="3">
    <source>
        <dbReference type="Proteomes" id="UP001159363"/>
    </source>
</evidence>
<feature type="compositionally biased region" description="Basic residues" evidence="1">
    <location>
        <begin position="1"/>
        <end position="13"/>
    </location>
</feature>
<name>A0ABQ9GT19_9NEOP</name>
<organism evidence="2 3">
    <name type="scientific">Dryococelus australis</name>
    <dbReference type="NCBI Taxonomy" id="614101"/>
    <lineage>
        <taxon>Eukaryota</taxon>
        <taxon>Metazoa</taxon>
        <taxon>Ecdysozoa</taxon>
        <taxon>Arthropoda</taxon>
        <taxon>Hexapoda</taxon>
        <taxon>Insecta</taxon>
        <taxon>Pterygota</taxon>
        <taxon>Neoptera</taxon>
        <taxon>Polyneoptera</taxon>
        <taxon>Phasmatodea</taxon>
        <taxon>Verophasmatodea</taxon>
        <taxon>Anareolatae</taxon>
        <taxon>Phasmatidae</taxon>
        <taxon>Eurycanthinae</taxon>
        <taxon>Dryococelus</taxon>
    </lineage>
</organism>
<evidence type="ECO:0000313" key="2">
    <source>
        <dbReference type="EMBL" id="KAJ8875139.1"/>
    </source>
</evidence>
<sequence length="344" mass="37659">MHHSSRFSRKGKVKPIVQEQKRCPPAGELEFRKLMSEGLVKTSRFVDNTSLKSGCHEQTCGRQSAGRSQAGGGYPSPPEKGGGELSAVANFGRGGIPCGMWRGVQLDKGKYTLSTGSECETDRKPERLAGVDAFVPGAALPRRSASFGRRPAQHQVPRPVAVDICKHRQTPLQRLFTIKRALSKSTHAHLPPRRSGFNTRPGHSEFSHVGIVPVDAVGRRAFLASPASPAPSFRCRFILTSIIPIGSQDLDVKSRPNYFTHVYGMMSPLFSCWRCLTVRWWPLQSGWESASVLVSRLVSIVALWRGGAVITCPLLRATATMAGIRISPTKSWQGPREAMSHLSL</sequence>
<accession>A0ABQ9GT19</accession>
<dbReference type="Proteomes" id="UP001159363">
    <property type="component" value="Chromosome 8"/>
</dbReference>
<evidence type="ECO:0000256" key="1">
    <source>
        <dbReference type="SAM" id="MobiDB-lite"/>
    </source>
</evidence>
<gene>
    <name evidence="2" type="ORF">PR048_023032</name>
</gene>